<proteinExistence type="predicted"/>
<comment type="caution">
    <text evidence="2">The sequence shown here is derived from an EMBL/GenBank/DDBJ whole genome shotgun (WGS) entry which is preliminary data.</text>
</comment>
<evidence type="ECO:0000256" key="1">
    <source>
        <dbReference type="SAM" id="MobiDB-lite"/>
    </source>
</evidence>
<evidence type="ECO:0000313" key="2">
    <source>
        <dbReference type="EMBL" id="TCV93237.1"/>
    </source>
</evidence>
<feature type="region of interest" description="Disordered" evidence="1">
    <location>
        <begin position="90"/>
        <end position="199"/>
    </location>
</feature>
<protein>
    <submittedName>
        <fullName evidence="2">Uncharacterized protein</fullName>
    </submittedName>
</protein>
<feature type="compositionally biased region" description="Basic and acidic residues" evidence="1">
    <location>
        <begin position="90"/>
        <end position="99"/>
    </location>
</feature>
<dbReference type="PROSITE" id="PS51257">
    <property type="entry name" value="PROKAR_LIPOPROTEIN"/>
    <property type="match status" value="1"/>
</dbReference>
<feature type="compositionally biased region" description="Gly residues" evidence="1">
    <location>
        <begin position="132"/>
        <end position="143"/>
    </location>
</feature>
<gene>
    <name evidence="2" type="ORF">EC912_10597</name>
</gene>
<organism evidence="2 3">
    <name type="scientific">Luteibacter rhizovicinus</name>
    <dbReference type="NCBI Taxonomy" id="242606"/>
    <lineage>
        <taxon>Bacteria</taxon>
        <taxon>Pseudomonadati</taxon>
        <taxon>Pseudomonadota</taxon>
        <taxon>Gammaproteobacteria</taxon>
        <taxon>Lysobacterales</taxon>
        <taxon>Rhodanobacteraceae</taxon>
        <taxon>Luteibacter</taxon>
    </lineage>
</organism>
<name>A0A4R3YL15_9GAMM</name>
<dbReference type="EMBL" id="SMCS01000005">
    <property type="protein sequence ID" value="TCV93237.1"/>
    <property type="molecule type" value="Genomic_DNA"/>
</dbReference>
<keyword evidence="3" id="KW-1185">Reference proteome</keyword>
<sequence>MRRAVAICFAIASASLLSGCYDTGYRYVRNGGGGDAYYGSETTTVVSPGYGYGYADPYYGCCYNSGIGVSTIWYRDGRDGRYYDRRRDYDRDRDHDRGRPGGWNGNDRDDHGSRPPGGWQGGGGDHRPPPGGWQGGGNRPPGGGDHRPPPGGWQGQGGGNRPSPPPGGDGGRPQSRPVGREAPEGAPNRGWKQSPKERE</sequence>
<dbReference type="RefSeq" id="WP_132144882.1">
    <property type="nucleotide sequence ID" value="NZ_SMCS01000005.1"/>
</dbReference>
<evidence type="ECO:0000313" key="3">
    <source>
        <dbReference type="Proteomes" id="UP000295645"/>
    </source>
</evidence>
<dbReference type="Proteomes" id="UP000295645">
    <property type="component" value="Unassembled WGS sequence"/>
</dbReference>
<dbReference type="OrthoDB" id="5959921at2"/>
<accession>A0A4R3YL15</accession>
<reference evidence="2 3" key="1">
    <citation type="submission" date="2019-03" db="EMBL/GenBank/DDBJ databases">
        <title>Above-ground endophytic microbial communities from plants in different locations in the United States.</title>
        <authorList>
            <person name="Frank C."/>
        </authorList>
    </citation>
    <scope>NUCLEOTIDE SEQUENCE [LARGE SCALE GENOMIC DNA]</scope>
    <source>
        <strain evidence="2 3">LP_13_YM</strain>
    </source>
</reference>
<dbReference type="AlphaFoldDB" id="A0A4R3YL15"/>